<sequence>MSTQPLSLAQFVEQSNTRIAEIKKEKDAPINLKARNFGFALLCILGLVLASFIALQIIAGTVALLVGFIGIAVMFYGLRYLKMNDKHIKQKMRNHIVANMIEEARTHKIETLTNLVIDSKARLDGAREARNKMGGYVERIKAKLNESDKSSSSYQTKLNMAGRVEQAYSQVCINVEKAGEAHKALAKKVEDYKEMAEFSDIVGDAMAFANQNNDSIDEMLGMEAFAAIEQDFQSAMVSIENSVSDYAIDNE</sequence>
<dbReference type="RefSeq" id="WP_161156044.1">
    <property type="nucleotide sequence ID" value="NZ_WEKT01000021.1"/>
</dbReference>
<proteinExistence type="predicted"/>
<keyword evidence="1" id="KW-1133">Transmembrane helix</keyword>
<comment type="caution">
    <text evidence="2">The sequence shown here is derived from an EMBL/GenBank/DDBJ whole genome shotgun (WGS) entry which is preliminary data.</text>
</comment>
<evidence type="ECO:0000313" key="2">
    <source>
        <dbReference type="EMBL" id="MZI94028.1"/>
    </source>
</evidence>
<feature type="transmembrane region" description="Helical" evidence="1">
    <location>
        <begin position="61"/>
        <end position="81"/>
    </location>
</feature>
<evidence type="ECO:0000256" key="1">
    <source>
        <dbReference type="SAM" id="Phobius"/>
    </source>
</evidence>
<keyword evidence="1" id="KW-0472">Membrane</keyword>
<protein>
    <submittedName>
        <fullName evidence="2">Uncharacterized protein</fullName>
    </submittedName>
</protein>
<organism evidence="2 3">
    <name type="scientific">Vibrio eleionomae</name>
    <dbReference type="NCBI Taxonomy" id="2653505"/>
    <lineage>
        <taxon>Bacteria</taxon>
        <taxon>Pseudomonadati</taxon>
        <taxon>Pseudomonadota</taxon>
        <taxon>Gammaproteobacteria</taxon>
        <taxon>Vibrionales</taxon>
        <taxon>Vibrionaceae</taxon>
        <taxon>Vibrio</taxon>
    </lineage>
</organism>
<reference evidence="2 3" key="1">
    <citation type="submission" date="2019-10" db="EMBL/GenBank/DDBJ databases">
        <title>Vibrio sp. nov. isolated from a shrimp pond.</title>
        <authorList>
            <person name="Gomez-Gil B."/>
            <person name="Enciso-Ibarra J."/>
            <person name="Enciso-Ibarra K."/>
            <person name="Bolan-Mejia C."/>
        </authorList>
    </citation>
    <scope>NUCLEOTIDE SEQUENCE [LARGE SCALE GENOMIC DNA]</scope>
    <source>
        <strain evidence="2 3">CAIM 722</strain>
    </source>
</reference>
<keyword evidence="1" id="KW-0812">Transmembrane</keyword>
<accession>A0A7X4RUZ7</accession>
<name>A0A7X4RUZ7_9VIBR</name>
<dbReference type="AlphaFoldDB" id="A0A7X4RUZ7"/>
<dbReference type="Proteomes" id="UP000462621">
    <property type="component" value="Unassembled WGS sequence"/>
</dbReference>
<dbReference type="EMBL" id="WEKT01000021">
    <property type="protein sequence ID" value="MZI94028.1"/>
    <property type="molecule type" value="Genomic_DNA"/>
</dbReference>
<evidence type="ECO:0000313" key="3">
    <source>
        <dbReference type="Proteomes" id="UP000462621"/>
    </source>
</evidence>
<gene>
    <name evidence="2" type="ORF">F9817_12570</name>
</gene>
<keyword evidence="3" id="KW-1185">Reference proteome</keyword>
<feature type="transmembrane region" description="Helical" evidence="1">
    <location>
        <begin position="36"/>
        <end position="55"/>
    </location>
</feature>